<proteinExistence type="predicted"/>
<protein>
    <submittedName>
        <fullName evidence="1">Uncharacterized protein</fullName>
    </submittedName>
</protein>
<dbReference type="Proteomes" id="UP000594435">
    <property type="component" value="Chromosome 1"/>
</dbReference>
<dbReference type="EMBL" id="CP065217">
    <property type="protein sequence ID" value="QPL52310.1"/>
    <property type="molecule type" value="Genomic_DNA"/>
</dbReference>
<sequence>MKSRIELFHDFNKLLDGKEEGQVSAPLVCYGTIQQMEKENIVLSEGQIVTLIDPDGVDDNGNPDRLEVEARIRFNQEHNCWVGDFTRAELKYRSEK</sequence>
<dbReference type="AlphaFoldDB" id="A0AAJ4I910"/>
<accession>A0AAJ4I910</accession>
<name>A0AAJ4I910_9VIBR</name>
<dbReference type="RefSeq" id="WP_337970646.1">
    <property type="nucleotide sequence ID" value="NZ_CP065217.1"/>
</dbReference>
<evidence type="ECO:0000313" key="2">
    <source>
        <dbReference type="Proteomes" id="UP000594435"/>
    </source>
</evidence>
<organism evidence="1 2">
    <name type="scientific">Vibrio navarrensis</name>
    <dbReference type="NCBI Taxonomy" id="29495"/>
    <lineage>
        <taxon>Bacteria</taxon>
        <taxon>Pseudomonadati</taxon>
        <taxon>Pseudomonadota</taxon>
        <taxon>Gammaproteobacteria</taxon>
        <taxon>Vibrionales</taxon>
        <taxon>Vibrionaceae</taxon>
        <taxon>Vibrio</taxon>
    </lineage>
</organism>
<reference evidence="1 2" key="1">
    <citation type="submission" date="2020-11" db="EMBL/GenBank/DDBJ databases">
        <title>Complete and Circularized Genome Assembly of a human isolate of Vibrio navarrensis biotype pommerensis with MiSeq and MinION Sequence Data.</title>
        <authorList>
            <person name="Schwartz K."/>
            <person name="Borowiak M."/>
            <person name="Deneke C."/>
            <person name="Balau V."/>
            <person name="Metelmann C."/>
            <person name="Strauch E."/>
        </authorList>
    </citation>
    <scope>NUCLEOTIDE SEQUENCE [LARGE SCALE GENOMIC DNA]</scope>
    <source>
        <strain evidence="1 2">20-VB00237</strain>
    </source>
</reference>
<evidence type="ECO:0000313" key="1">
    <source>
        <dbReference type="EMBL" id="QPL52310.1"/>
    </source>
</evidence>
<gene>
    <name evidence="1" type="ORF">I3X05_09550</name>
</gene>